<sequence>MTSNFSGALLMMASMTAFTVNDAIVKLVGIDLPLMQILTLRGAISSLLLLGLALATGTLTFSFPRKDRWLIGARSLCEVAAAYFFLTALLNMPIANVSAVLQMLPLTVTAGAALFFGERVGWRRASAIALGVCGMLLIVRPGPEGFSIHSLYAVGAVACVTFRDLVVRRISPGVSSMSVSLVGALAVCLCSGVASVGVDWAPVTGRLWVMIFASSFCVMAGYLLSVMVMRVGEVSFVAPFRYTSLLVALILGLLVFGEWPAPLTLLGAGIVVASGLFTLYREKAVREGA</sequence>
<feature type="transmembrane region" description="Helical" evidence="6">
    <location>
        <begin position="75"/>
        <end position="94"/>
    </location>
</feature>
<dbReference type="InterPro" id="IPR000620">
    <property type="entry name" value="EamA_dom"/>
</dbReference>
<evidence type="ECO:0000256" key="4">
    <source>
        <dbReference type="ARBA" id="ARBA00022989"/>
    </source>
</evidence>
<dbReference type="Pfam" id="PF00892">
    <property type="entry name" value="EamA"/>
    <property type="match status" value="2"/>
</dbReference>
<comment type="caution">
    <text evidence="8">The sequence shown here is derived from an EMBL/GenBank/DDBJ whole genome shotgun (WGS) entry which is preliminary data.</text>
</comment>
<comment type="subcellular location">
    <subcellularLocation>
        <location evidence="1">Membrane</location>
        <topology evidence="1">Multi-pass membrane protein</topology>
    </subcellularLocation>
</comment>
<keyword evidence="5 6" id="KW-0472">Membrane</keyword>
<feature type="domain" description="EamA" evidence="7">
    <location>
        <begin position="151"/>
        <end position="278"/>
    </location>
</feature>
<reference evidence="8 9" key="1">
    <citation type="submission" date="2013-04" db="EMBL/GenBank/DDBJ databases">
        <title>Oceanicola sp. 22II1-22F33 Genome Sequencing.</title>
        <authorList>
            <person name="Lai Q."/>
            <person name="Li G."/>
            <person name="Shao Z."/>
        </authorList>
    </citation>
    <scope>NUCLEOTIDE SEQUENCE [LARGE SCALE GENOMIC DNA]</scope>
    <source>
        <strain evidence="8 9">22II1-22F33</strain>
    </source>
</reference>
<keyword evidence="3 6" id="KW-0812">Transmembrane</keyword>
<dbReference type="GO" id="GO:0016020">
    <property type="term" value="C:membrane"/>
    <property type="evidence" value="ECO:0007669"/>
    <property type="project" value="UniProtKB-SubCell"/>
</dbReference>
<feature type="transmembrane region" description="Helical" evidence="6">
    <location>
        <begin position="263"/>
        <end position="280"/>
    </location>
</feature>
<proteinExistence type="inferred from homology"/>
<accession>A0A225NFW6</accession>
<evidence type="ECO:0000256" key="5">
    <source>
        <dbReference type="ARBA" id="ARBA00023136"/>
    </source>
</evidence>
<dbReference type="EMBL" id="AQQR01000019">
    <property type="protein sequence ID" value="OWU68710.1"/>
    <property type="molecule type" value="Genomic_DNA"/>
</dbReference>
<evidence type="ECO:0000256" key="1">
    <source>
        <dbReference type="ARBA" id="ARBA00004141"/>
    </source>
</evidence>
<dbReference type="Gene3D" id="1.10.3730.20">
    <property type="match status" value="1"/>
</dbReference>
<feature type="transmembrane region" description="Helical" evidence="6">
    <location>
        <begin position="146"/>
        <end position="166"/>
    </location>
</feature>
<keyword evidence="9" id="KW-1185">Reference proteome</keyword>
<dbReference type="PANTHER" id="PTHR22911">
    <property type="entry name" value="ACYL-MALONYL CONDENSING ENZYME-RELATED"/>
    <property type="match status" value="1"/>
</dbReference>
<evidence type="ECO:0000256" key="2">
    <source>
        <dbReference type="ARBA" id="ARBA00009853"/>
    </source>
</evidence>
<protein>
    <submittedName>
        <fullName evidence="8">Membrane protein</fullName>
    </submittedName>
</protein>
<evidence type="ECO:0000256" key="6">
    <source>
        <dbReference type="SAM" id="Phobius"/>
    </source>
</evidence>
<dbReference type="Proteomes" id="UP000215377">
    <property type="component" value="Unassembled WGS sequence"/>
</dbReference>
<feature type="transmembrane region" description="Helical" evidence="6">
    <location>
        <begin position="240"/>
        <end position="257"/>
    </location>
</feature>
<feature type="transmembrane region" description="Helical" evidence="6">
    <location>
        <begin position="207"/>
        <end position="228"/>
    </location>
</feature>
<organism evidence="8 9">
    <name type="scientific">Marinibacterium profundimaris</name>
    <dbReference type="NCBI Taxonomy" id="1679460"/>
    <lineage>
        <taxon>Bacteria</taxon>
        <taxon>Pseudomonadati</taxon>
        <taxon>Pseudomonadota</taxon>
        <taxon>Alphaproteobacteria</taxon>
        <taxon>Rhodobacterales</taxon>
        <taxon>Paracoccaceae</taxon>
        <taxon>Marinibacterium</taxon>
    </lineage>
</organism>
<feature type="transmembrane region" description="Helical" evidence="6">
    <location>
        <begin position="43"/>
        <end position="63"/>
    </location>
</feature>
<evidence type="ECO:0000313" key="9">
    <source>
        <dbReference type="Proteomes" id="UP000215377"/>
    </source>
</evidence>
<feature type="transmembrane region" description="Helical" evidence="6">
    <location>
        <begin position="178"/>
        <end position="201"/>
    </location>
</feature>
<evidence type="ECO:0000256" key="3">
    <source>
        <dbReference type="ARBA" id="ARBA00022692"/>
    </source>
</evidence>
<evidence type="ECO:0000313" key="8">
    <source>
        <dbReference type="EMBL" id="OWU68710.1"/>
    </source>
</evidence>
<dbReference type="RefSeq" id="WP_088652346.1">
    <property type="nucleotide sequence ID" value="NZ_AQQR01000019.1"/>
</dbReference>
<dbReference type="AlphaFoldDB" id="A0A225NFW6"/>
<keyword evidence="4 6" id="KW-1133">Transmembrane helix</keyword>
<dbReference type="SUPFAM" id="SSF103481">
    <property type="entry name" value="Multidrug resistance efflux transporter EmrE"/>
    <property type="match status" value="2"/>
</dbReference>
<feature type="domain" description="EamA" evidence="7">
    <location>
        <begin position="6"/>
        <end position="139"/>
    </location>
</feature>
<name>A0A225NFW6_9RHOB</name>
<dbReference type="InterPro" id="IPR037185">
    <property type="entry name" value="EmrE-like"/>
</dbReference>
<dbReference type="OrthoDB" id="7165334at2"/>
<dbReference type="PANTHER" id="PTHR22911:SF6">
    <property type="entry name" value="SOLUTE CARRIER FAMILY 35 MEMBER G1"/>
    <property type="match status" value="1"/>
</dbReference>
<evidence type="ECO:0000259" key="7">
    <source>
        <dbReference type="Pfam" id="PF00892"/>
    </source>
</evidence>
<gene>
    <name evidence="8" type="ORF">ATO3_23470</name>
</gene>
<comment type="similarity">
    <text evidence="2">Belongs to the drug/metabolite transporter (DMT) superfamily. 10 TMS drug/metabolite exporter (DME) (TC 2.A.7.3) family.</text>
</comment>
<feature type="transmembrane region" description="Helical" evidence="6">
    <location>
        <begin position="124"/>
        <end position="140"/>
    </location>
</feature>